<keyword evidence="4" id="KW-1185">Reference proteome</keyword>
<dbReference type="SUPFAM" id="SSF82199">
    <property type="entry name" value="SET domain"/>
    <property type="match status" value="1"/>
</dbReference>
<gene>
    <name evidence="3" type="ORF">RFI_07696</name>
</gene>
<dbReference type="PROSITE" id="PS51215">
    <property type="entry name" value="AWS"/>
    <property type="match status" value="1"/>
</dbReference>
<comment type="caution">
    <text evidence="3">The sequence shown here is derived from an EMBL/GenBank/DDBJ whole genome shotgun (WGS) entry which is preliminary data.</text>
</comment>
<dbReference type="Proteomes" id="UP000023152">
    <property type="component" value="Unassembled WGS sequence"/>
</dbReference>
<dbReference type="GO" id="GO:0005634">
    <property type="term" value="C:nucleus"/>
    <property type="evidence" value="ECO:0007669"/>
    <property type="project" value="InterPro"/>
</dbReference>
<dbReference type="PANTHER" id="PTHR46655">
    <property type="entry name" value="HISTONE-LYSINE N-METHYLTRANSFERASE ATXR3"/>
    <property type="match status" value="1"/>
</dbReference>
<keyword evidence="1" id="KW-0949">S-adenosyl-L-methionine</keyword>
<dbReference type="PANTHER" id="PTHR46655:SF1">
    <property type="entry name" value="HISTONE-LYSINE N-METHYLTRANSFERASE ATXR3"/>
    <property type="match status" value="1"/>
</dbReference>
<organism evidence="3 4">
    <name type="scientific">Reticulomyxa filosa</name>
    <dbReference type="NCBI Taxonomy" id="46433"/>
    <lineage>
        <taxon>Eukaryota</taxon>
        <taxon>Sar</taxon>
        <taxon>Rhizaria</taxon>
        <taxon>Retaria</taxon>
        <taxon>Foraminifera</taxon>
        <taxon>Monothalamids</taxon>
        <taxon>Reticulomyxidae</taxon>
        <taxon>Reticulomyxa</taxon>
    </lineage>
</organism>
<name>X6NVY9_RETFI</name>
<proteinExistence type="predicted"/>
<evidence type="ECO:0000313" key="4">
    <source>
        <dbReference type="Proteomes" id="UP000023152"/>
    </source>
</evidence>
<evidence type="ECO:0000313" key="3">
    <source>
        <dbReference type="EMBL" id="ETO29427.1"/>
    </source>
</evidence>
<sequence>MQEAWDSECSDRKRRMECTESCKCDATKCQNRAISKKQAMKLSVDVKEQRVYGIDKYTQLNILSILPDEMLESTGDENAKQKYLEEVLLPAMNGYESFVRKYPRYASKRPLNTPPGGLRAPFYMTDVLRSLLYKVEQQGDTMLQKVTSYAIRVILTMASYFGKENKEVSLVQAKQIVQLSDCTSVEQHLAAYEKNDITITKEGAICDEEFPIYSKGTGVVCIRPQGIPQYQFVVSFFGKLLKHKIFIYF</sequence>
<dbReference type="InterPro" id="IPR006560">
    <property type="entry name" value="AWS_dom"/>
</dbReference>
<dbReference type="EMBL" id="ASPP01006070">
    <property type="protein sequence ID" value="ETO29427.1"/>
    <property type="molecule type" value="Genomic_DNA"/>
</dbReference>
<reference evidence="3 4" key="1">
    <citation type="journal article" date="2013" name="Curr. Biol.">
        <title>The Genome of the Foraminiferan Reticulomyxa filosa.</title>
        <authorList>
            <person name="Glockner G."/>
            <person name="Hulsmann N."/>
            <person name="Schleicher M."/>
            <person name="Noegel A.A."/>
            <person name="Eichinger L."/>
            <person name="Gallinger C."/>
            <person name="Pawlowski J."/>
            <person name="Sierra R."/>
            <person name="Euteneuer U."/>
            <person name="Pillet L."/>
            <person name="Moustafa A."/>
            <person name="Platzer M."/>
            <person name="Groth M."/>
            <person name="Szafranski K."/>
            <person name="Schliwa M."/>
        </authorList>
    </citation>
    <scope>NUCLEOTIDE SEQUENCE [LARGE SCALE GENOMIC DNA]</scope>
</reference>
<evidence type="ECO:0000259" key="2">
    <source>
        <dbReference type="PROSITE" id="PS51215"/>
    </source>
</evidence>
<dbReference type="GO" id="GO:0042054">
    <property type="term" value="F:histone methyltransferase activity"/>
    <property type="evidence" value="ECO:0007669"/>
    <property type="project" value="InterPro"/>
</dbReference>
<dbReference type="InterPro" id="IPR046341">
    <property type="entry name" value="SET_dom_sf"/>
</dbReference>
<evidence type="ECO:0000256" key="1">
    <source>
        <dbReference type="ARBA" id="ARBA00022691"/>
    </source>
</evidence>
<feature type="domain" description="AWS" evidence="2">
    <location>
        <begin position="1"/>
        <end position="38"/>
    </location>
</feature>
<protein>
    <recommendedName>
        <fullName evidence="2">AWS domain-containing protein</fullName>
    </recommendedName>
</protein>
<dbReference type="AlphaFoldDB" id="X6NVY9"/>
<accession>X6NVY9</accession>